<dbReference type="Proteomes" id="UP000295632">
    <property type="component" value="Unassembled WGS sequence"/>
</dbReference>
<feature type="transmembrane region" description="Helical" evidence="1">
    <location>
        <begin position="12"/>
        <end position="37"/>
    </location>
</feature>
<reference evidence="2 3" key="1">
    <citation type="submission" date="2019-03" db="EMBL/GenBank/DDBJ databases">
        <title>Genomic Encyclopedia of Type Strains, Phase IV (KMG-IV): sequencing the most valuable type-strain genomes for metagenomic binning, comparative biology and taxonomic classification.</title>
        <authorList>
            <person name="Goeker M."/>
        </authorList>
    </citation>
    <scope>NUCLEOTIDE SEQUENCE [LARGE SCALE GENOMIC DNA]</scope>
    <source>
        <strain evidence="2 3">DSM 28697</strain>
    </source>
</reference>
<evidence type="ECO:0000256" key="1">
    <source>
        <dbReference type="SAM" id="Phobius"/>
    </source>
</evidence>
<evidence type="ECO:0008006" key="4">
    <source>
        <dbReference type="Google" id="ProtNLM"/>
    </source>
</evidence>
<keyword evidence="1" id="KW-0812">Transmembrane</keyword>
<gene>
    <name evidence="2" type="ORF">EV213_1129</name>
</gene>
<comment type="caution">
    <text evidence="2">The sequence shown here is derived from an EMBL/GenBank/DDBJ whole genome shotgun (WGS) entry which is preliminary data.</text>
</comment>
<feature type="transmembrane region" description="Helical" evidence="1">
    <location>
        <begin position="185"/>
        <end position="201"/>
    </location>
</feature>
<keyword evidence="1" id="KW-0472">Membrane</keyword>
<feature type="transmembrane region" description="Helical" evidence="1">
    <location>
        <begin position="160"/>
        <end position="178"/>
    </location>
</feature>
<feature type="transmembrane region" description="Helical" evidence="1">
    <location>
        <begin position="49"/>
        <end position="72"/>
    </location>
</feature>
<dbReference type="EMBL" id="SNYJ01000012">
    <property type="protein sequence ID" value="TDQ37649.1"/>
    <property type="molecule type" value="Genomic_DNA"/>
</dbReference>
<feature type="transmembrane region" description="Helical" evidence="1">
    <location>
        <begin position="108"/>
        <end position="128"/>
    </location>
</feature>
<organism evidence="2 3">
    <name type="scientific">Aureibacillus halotolerans</name>
    <dbReference type="NCBI Taxonomy" id="1508390"/>
    <lineage>
        <taxon>Bacteria</taxon>
        <taxon>Bacillati</taxon>
        <taxon>Bacillota</taxon>
        <taxon>Bacilli</taxon>
        <taxon>Bacillales</taxon>
        <taxon>Bacillaceae</taxon>
        <taxon>Aureibacillus</taxon>
    </lineage>
</organism>
<feature type="transmembrane region" description="Helical" evidence="1">
    <location>
        <begin position="320"/>
        <end position="343"/>
    </location>
</feature>
<keyword evidence="3" id="KW-1185">Reference proteome</keyword>
<feature type="transmembrane region" description="Helical" evidence="1">
    <location>
        <begin position="350"/>
        <end position="366"/>
    </location>
</feature>
<feature type="transmembrane region" description="Helical" evidence="1">
    <location>
        <begin position="372"/>
        <end position="391"/>
    </location>
</feature>
<feature type="transmembrane region" description="Helical" evidence="1">
    <location>
        <begin position="207"/>
        <end position="223"/>
    </location>
</feature>
<dbReference type="AlphaFoldDB" id="A0A4R6U001"/>
<evidence type="ECO:0000313" key="2">
    <source>
        <dbReference type="EMBL" id="TDQ37649.1"/>
    </source>
</evidence>
<keyword evidence="1" id="KW-1133">Transmembrane helix</keyword>
<sequence length="414" mass="46907">MGILTFLFIFDLSLLGLPSIFSSRKIVFVILFIHYIVSFKRFRFNTGSMYFILSINVMIFLWLFILSVSWPQSPLADYVYSREMYFIIYTIIGSVLLANFFKGLDEYARSVVIAMVIQSLIVFSQFSFEGFRVFLENTFQPTGNIEYTRTDRANGVGAEGAFLSLLLATGLYFCSYFLHFKRIITVNYVIFFLCLLTATFLTGRTGFYIGCVLSIFVFSSILLKDYGKTAMLKVLPIMLIAFFSLSFLVDRLGINEDRLEQLNTWVTSVVDDGLEEGSVTALMEMQIPSLSNETVVGTAVYRGTTSNGTTVQHDSGYVQMYSSLGVVFAVIFYVSLFIYLITLIRKVRGGKLKVFFFAYILLIFIVELKEPFIFKYIPVGLIITAILLSGIKSTSKDHKPQFLKKENANGSPSN</sequence>
<feature type="transmembrane region" description="Helical" evidence="1">
    <location>
        <begin position="230"/>
        <end position="249"/>
    </location>
</feature>
<evidence type="ECO:0000313" key="3">
    <source>
        <dbReference type="Proteomes" id="UP000295632"/>
    </source>
</evidence>
<name>A0A4R6U001_9BACI</name>
<proteinExistence type="predicted"/>
<accession>A0A4R6U001</accession>
<feature type="transmembrane region" description="Helical" evidence="1">
    <location>
        <begin position="84"/>
        <end position="101"/>
    </location>
</feature>
<protein>
    <recommendedName>
        <fullName evidence="4">O-antigen ligase-like membrane protein</fullName>
    </recommendedName>
</protein>